<dbReference type="Pfam" id="PF01613">
    <property type="entry name" value="Flavin_Reduct"/>
    <property type="match status" value="1"/>
</dbReference>
<evidence type="ECO:0000256" key="2">
    <source>
        <dbReference type="ARBA" id="ARBA00023002"/>
    </source>
</evidence>
<dbReference type="PANTHER" id="PTHR30466">
    <property type="entry name" value="FLAVIN REDUCTASE"/>
    <property type="match status" value="1"/>
</dbReference>
<dbReference type="GO" id="GO:0010181">
    <property type="term" value="F:FMN binding"/>
    <property type="evidence" value="ECO:0007669"/>
    <property type="project" value="InterPro"/>
</dbReference>
<organism evidence="4 5">
    <name type="scientific">Sulfitobacter delicatus</name>
    <dbReference type="NCBI Taxonomy" id="218672"/>
    <lineage>
        <taxon>Bacteria</taxon>
        <taxon>Pseudomonadati</taxon>
        <taxon>Pseudomonadota</taxon>
        <taxon>Alphaproteobacteria</taxon>
        <taxon>Rhodobacterales</taxon>
        <taxon>Roseobacteraceae</taxon>
        <taxon>Sulfitobacter</taxon>
    </lineage>
</organism>
<dbReference type="RefSeq" id="WP_093740643.1">
    <property type="nucleotide sequence ID" value="NZ_FNBP01000003.1"/>
</dbReference>
<dbReference type="EMBL" id="FNBP01000003">
    <property type="protein sequence ID" value="SDF78245.1"/>
    <property type="molecule type" value="Genomic_DNA"/>
</dbReference>
<gene>
    <name evidence="4" type="ORF">SAMN04489759_103148</name>
</gene>
<protein>
    <submittedName>
        <fullName evidence="4">NADH-FMN oxidoreductase RutF, flavin reductase (DIM6/NTAB) family</fullName>
    </submittedName>
</protein>
<proteinExistence type="inferred from homology"/>
<dbReference type="Gene3D" id="2.30.110.10">
    <property type="entry name" value="Electron Transport, Fmn-binding Protein, Chain A"/>
    <property type="match status" value="1"/>
</dbReference>
<dbReference type="OrthoDB" id="9792858at2"/>
<evidence type="ECO:0000259" key="3">
    <source>
        <dbReference type="SMART" id="SM00903"/>
    </source>
</evidence>
<reference evidence="5" key="1">
    <citation type="submission" date="2016-10" db="EMBL/GenBank/DDBJ databases">
        <authorList>
            <person name="Varghese N."/>
            <person name="Submissions S."/>
        </authorList>
    </citation>
    <scope>NUCLEOTIDE SEQUENCE [LARGE SCALE GENOMIC DNA]</scope>
    <source>
        <strain evidence="5">DSM 16477</strain>
    </source>
</reference>
<dbReference type="InterPro" id="IPR012349">
    <property type="entry name" value="Split_barrel_FMN-bd"/>
</dbReference>
<dbReference type="SUPFAM" id="SSF50475">
    <property type="entry name" value="FMN-binding split barrel"/>
    <property type="match status" value="1"/>
</dbReference>
<dbReference type="STRING" id="218672.SAMN04489759_103148"/>
<dbReference type="PANTHER" id="PTHR30466:SF11">
    <property type="entry name" value="FLAVIN-DEPENDENT MONOOXYGENASE, REDUCTASE SUBUNIT HSAB"/>
    <property type="match status" value="1"/>
</dbReference>
<sequence>MAPLVVMSDDLIPFSADGGDTTALRRAFGRFGTGVTVVTTQSAQGPLGMTANSFASVSLDPPLVLWSPAISSKRHDSFTAASSFCIHVLGADQEALAQHFATQGHDFTGFDWTKGPGGAPSFPGSLAQFHCDTYAVHPAGDHSLILGHVRHIALREDGASGLMFDQGRYGQFTPRDQD</sequence>
<dbReference type="InterPro" id="IPR050268">
    <property type="entry name" value="NADH-dep_flavin_reductase"/>
</dbReference>
<evidence type="ECO:0000256" key="1">
    <source>
        <dbReference type="ARBA" id="ARBA00008898"/>
    </source>
</evidence>
<evidence type="ECO:0000313" key="4">
    <source>
        <dbReference type="EMBL" id="SDF78245.1"/>
    </source>
</evidence>
<keyword evidence="5" id="KW-1185">Reference proteome</keyword>
<name>A0A1G7NW25_9RHOB</name>
<dbReference type="SMART" id="SM00903">
    <property type="entry name" value="Flavin_Reduct"/>
    <property type="match status" value="1"/>
</dbReference>
<comment type="similarity">
    <text evidence="1">Belongs to the non-flavoprotein flavin reductase family.</text>
</comment>
<keyword evidence="2" id="KW-0560">Oxidoreductase</keyword>
<dbReference type="InterPro" id="IPR002563">
    <property type="entry name" value="Flavin_Rdtase-like_dom"/>
</dbReference>
<dbReference type="AlphaFoldDB" id="A0A1G7NW25"/>
<feature type="domain" description="Flavin reductase like" evidence="3">
    <location>
        <begin position="28"/>
        <end position="171"/>
    </location>
</feature>
<accession>A0A1G7NW25</accession>
<dbReference type="GO" id="GO:0042602">
    <property type="term" value="F:riboflavin reductase (NADPH) activity"/>
    <property type="evidence" value="ECO:0007669"/>
    <property type="project" value="TreeGrafter"/>
</dbReference>
<dbReference type="Proteomes" id="UP000199399">
    <property type="component" value="Unassembled WGS sequence"/>
</dbReference>
<evidence type="ECO:0000313" key="5">
    <source>
        <dbReference type="Proteomes" id="UP000199399"/>
    </source>
</evidence>